<evidence type="ECO:0000313" key="3">
    <source>
        <dbReference type="EMBL" id="AKJ67457.1"/>
    </source>
</evidence>
<organism evidence="3 4">
    <name type="scientific">Pandoraea thiooxydans</name>
    <dbReference type="NCBI Taxonomy" id="445709"/>
    <lineage>
        <taxon>Bacteria</taxon>
        <taxon>Pseudomonadati</taxon>
        <taxon>Pseudomonadota</taxon>
        <taxon>Betaproteobacteria</taxon>
        <taxon>Burkholderiales</taxon>
        <taxon>Burkholderiaceae</taxon>
        <taxon>Pandoraea</taxon>
    </lineage>
</organism>
<dbReference type="Gene3D" id="2.40.128.520">
    <property type="match status" value="1"/>
</dbReference>
<evidence type="ECO:0000256" key="1">
    <source>
        <dbReference type="SAM" id="SignalP"/>
    </source>
</evidence>
<feature type="domain" description="DUF2147" evidence="2">
    <location>
        <begin position="40"/>
        <end position="157"/>
    </location>
</feature>
<gene>
    <name evidence="3" type="ORF">ABW99_03620</name>
</gene>
<dbReference type="PANTHER" id="PTHR36919:SF3">
    <property type="entry name" value="BLL5882 PROTEIN"/>
    <property type="match status" value="1"/>
</dbReference>
<name>A0A0G3EQ90_9BURK</name>
<dbReference type="STRING" id="445709.ABW99_03620"/>
<feature type="signal peptide" evidence="1">
    <location>
        <begin position="1"/>
        <end position="32"/>
    </location>
</feature>
<feature type="chain" id="PRO_5002553536" description="DUF2147 domain-containing protein" evidence="1">
    <location>
        <begin position="33"/>
        <end position="159"/>
    </location>
</feature>
<dbReference type="AlphaFoldDB" id="A0A0G3EQ90"/>
<accession>A0A0G3EQ90</accession>
<proteinExistence type="predicted"/>
<sequence>MRFSILGGRARRAGMQLAVAAALIGSAAITWAQATDSPVGVWRTIDDKTGKPKALIKIAEQNGEYTGTIIKGLEPNDDPNRVCTACTGARKGQKMLGMEIMEGIHKDGDVYDGGHILDPENGMNYSCKLKVVDGGQKLKVRGYLGISLLGRTQTWIREQ</sequence>
<dbReference type="OrthoDB" id="9814399at2"/>
<dbReference type="Proteomes" id="UP000036700">
    <property type="component" value="Chromosome"/>
</dbReference>
<dbReference type="RefSeq" id="WP_047213040.1">
    <property type="nucleotide sequence ID" value="NZ_CP011568.3"/>
</dbReference>
<evidence type="ECO:0000259" key="2">
    <source>
        <dbReference type="Pfam" id="PF09917"/>
    </source>
</evidence>
<reference evidence="4" key="1">
    <citation type="submission" date="2015-06" db="EMBL/GenBank/DDBJ databases">
        <authorList>
            <person name="Lim Y.L."/>
            <person name="Ee R."/>
            <person name="Yong D."/>
            <person name="How K.Y."/>
            <person name="Yin W.F."/>
            <person name="Chan K.G."/>
        </authorList>
    </citation>
    <scope>NUCLEOTIDE SEQUENCE [LARGE SCALE GENOMIC DNA]</scope>
    <source>
        <strain evidence="4">DSM 25325</strain>
    </source>
</reference>
<dbReference type="Pfam" id="PF09917">
    <property type="entry name" value="DUF2147"/>
    <property type="match status" value="1"/>
</dbReference>
<dbReference type="EMBL" id="CP011568">
    <property type="protein sequence ID" value="AKJ67457.1"/>
    <property type="molecule type" value="Genomic_DNA"/>
</dbReference>
<evidence type="ECO:0000313" key="4">
    <source>
        <dbReference type="Proteomes" id="UP000036700"/>
    </source>
</evidence>
<protein>
    <recommendedName>
        <fullName evidence="2">DUF2147 domain-containing protein</fullName>
    </recommendedName>
</protein>
<dbReference type="KEGG" id="ptx:ABW99_03620"/>
<keyword evidence="4" id="KW-1185">Reference proteome</keyword>
<dbReference type="PATRIC" id="fig|445709.3.peg.772"/>
<dbReference type="InterPro" id="IPR019223">
    <property type="entry name" value="DUF2147"/>
</dbReference>
<dbReference type="PANTHER" id="PTHR36919">
    <property type="entry name" value="BLR1215 PROTEIN"/>
    <property type="match status" value="1"/>
</dbReference>
<keyword evidence="1" id="KW-0732">Signal</keyword>